<dbReference type="EMBL" id="RXOF01000015">
    <property type="protein sequence ID" value="RTQ46512.1"/>
    <property type="molecule type" value="Genomic_DNA"/>
</dbReference>
<feature type="transmembrane region" description="Helical" evidence="1">
    <location>
        <begin position="46"/>
        <end position="63"/>
    </location>
</feature>
<dbReference type="InterPro" id="IPR036761">
    <property type="entry name" value="TTHA0802/YceI-like_sf"/>
</dbReference>
<dbReference type="PANTHER" id="PTHR34406:SF1">
    <property type="entry name" value="PROTEIN YCEI"/>
    <property type="match status" value="1"/>
</dbReference>
<evidence type="ECO:0000313" key="3">
    <source>
        <dbReference type="EMBL" id="RTQ46512.1"/>
    </source>
</evidence>
<dbReference type="PANTHER" id="PTHR34406">
    <property type="entry name" value="PROTEIN YCEI"/>
    <property type="match status" value="1"/>
</dbReference>
<evidence type="ECO:0000259" key="2">
    <source>
        <dbReference type="SMART" id="SM00867"/>
    </source>
</evidence>
<gene>
    <name evidence="3" type="ORF">EJV47_21405</name>
</gene>
<comment type="caution">
    <text evidence="3">The sequence shown here is derived from an EMBL/GenBank/DDBJ whole genome shotgun (WGS) entry which is preliminary data.</text>
</comment>
<reference evidence="3 4" key="1">
    <citation type="submission" date="2018-12" db="EMBL/GenBank/DDBJ databases">
        <title>Hymenobacter gummosus sp. nov., isolated from a spring.</title>
        <authorList>
            <person name="Nie L."/>
        </authorList>
    </citation>
    <scope>NUCLEOTIDE SEQUENCE [LARGE SCALE GENOMIC DNA]</scope>
    <source>
        <strain evidence="3 4">KCTC 52166</strain>
    </source>
</reference>
<dbReference type="Proteomes" id="UP000282184">
    <property type="component" value="Unassembled WGS sequence"/>
</dbReference>
<sequence length="238" mass="25690">MLAGPRWNAGRIAPPRERVSVGCCPDSLSVGLGSAGQILRRTNSTFPMKILLIMLLATAALAFRPATTAYTARPADSRLSWTGHAEVGSYAPTGTVALRNGRFEYDGTRLRGGHFVVDLTALRHDNAQLQEHLRGADFFDVARFPTAELRLLPSPAGQARGQLTIRGVAQPVSFPVRISRLPGGQLRVQGTATLDRTRFGIRYNSASFFAGLGDQAIRNDFQLTFDVLAAADASVVKK</sequence>
<keyword evidence="1" id="KW-1133">Transmembrane helix</keyword>
<proteinExistence type="predicted"/>
<dbReference type="SUPFAM" id="SSF101874">
    <property type="entry name" value="YceI-like"/>
    <property type="match status" value="1"/>
</dbReference>
<dbReference type="OrthoDB" id="951410at2"/>
<dbReference type="SMART" id="SM00867">
    <property type="entry name" value="YceI"/>
    <property type="match status" value="1"/>
</dbReference>
<name>A0A431TXZ0_9BACT</name>
<organism evidence="3 4">
    <name type="scientific">Hymenobacter gummosus</name>
    <dbReference type="NCBI Taxonomy" id="1776032"/>
    <lineage>
        <taxon>Bacteria</taxon>
        <taxon>Pseudomonadati</taxon>
        <taxon>Bacteroidota</taxon>
        <taxon>Cytophagia</taxon>
        <taxon>Cytophagales</taxon>
        <taxon>Hymenobacteraceae</taxon>
        <taxon>Hymenobacter</taxon>
    </lineage>
</organism>
<evidence type="ECO:0000256" key="1">
    <source>
        <dbReference type="SAM" id="Phobius"/>
    </source>
</evidence>
<dbReference type="Gene3D" id="2.40.128.110">
    <property type="entry name" value="Lipid/polyisoprenoid-binding, YceI-like"/>
    <property type="match status" value="1"/>
</dbReference>
<dbReference type="Pfam" id="PF04264">
    <property type="entry name" value="YceI"/>
    <property type="match status" value="1"/>
</dbReference>
<keyword evidence="1" id="KW-0812">Transmembrane</keyword>
<keyword evidence="1" id="KW-0472">Membrane</keyword>
<keyword evidence="4" id="KW-1185">Reference proteome</keyword>
<feature type="domain" description="Lipid/polyisoprenoid-binding YceI-like" evidence="2">
    <location>
        <begin position="69"/>
        <end position="230"/>
    </location>
</feature>
<dbReference type="AlphaFoldDB" id="A0A431TXZ0"/>
<accession>A0A431TXZ0</accession>
<evidence type="ECO:0000313" key="4">
    <source>
        <dbReference type="Proteomes" id="UP000282184"/>
    </source>
</evidence>
<protein>
    <submittedName>
        <fullName evidence="3">YceI family protein</fullName>
    </submittedName>
</protein>
<dbReference type="InterPro" id="IPR007372">
    <property type="entry name" value="Lipid/polyisoprenoid-bd_YceI"/>
</dbReference>